<accession>A0A5B6VTI6</accession>
<protein>
    <submittedName>
        <fullName evidence="1">Protein VTE6, chloroplastic-like isoform X1</fullName>
    </submittedName>
</protein>
<evidence type="ECO:0000313" key="1">
    <source>
        <dbReference type="EMBL" id="KAA3472295.1"/>
    </source>
</evidence>
<keyword evidence="2" id="KW-1185">Reference proteome</keyword>
<comment type="caution">
    <text evidence="1">The sequence shown here is derived from an EMBL/GenBank/DDBJ whole genome shotgun (WGS) entry which is preliminary data.</text>
</comment>
<organism evidence="1 2">
    <name type="scientific">Gossypium australe</name>
    <dbReference type="NCBI Taxonomy" id="47621"/>
    <lineage>
        <taxon>Eukaryota</taxon>
        <taxon>Viridiplantae</taxon>
        <taxon>Streptophyta</taxon>
        <taxon>Embryophyta</taxon>
        <taxon>Tracheophyta</taxon>
        <taxon>Spermatophyta</taxon>
        <taxon>Magnoliopsida</taxon>
        <taxon>eudicotyledons</taxon>
        <taxon>Gunneridae</taxon>
        <taxon>Pentapetalae</taxon>
        <taxon>rosids</taxon>
        <taxon>malvids</taxon>
        <taxon>Malvales</taxon>
        <taxon>Malvaceae</taxon>
        <taxon>Malvoideae</taxon>
        <taxon>Gossypium</taxon>
    </lineage>
</organism>
<dbReference type="Proteomes" id="UP000325315">
    <property type="component" value="Unassembled WGS sequence"/>
</dbReference>
<evidence type="ECO:0000313" key="2">
    <source>
        <dbReference type="Proteomes" id="UP000325315"/>
    </source>
</evidence>
<dbReference type="EMBL" id="SMMG02000005">
    <property type="protein sequence ID" value="KAA3472295.1"/>
    <property type="molecule type" value="Genomic_DNA"/>
</dbReference>
<sequence length="82" mass="9563">MSEFINTAIDILQCGERKKEERESLQCNARDEHKEIKESPSFTQKPVTNRFDIGLEANSNHNMLQVMENQLQQRISLVLDPF</sequence>
<reference evidence="2" key="1">
    <citation type="journal article" date="2019" name="Plant Biotechnol. J.">
        <title>Genome sequencing of the Australian wild diploid species Gossypium australe highlights disease resistance and delayed gland morphogenesis.</title>
        <authorList>
            <person name="Cai Y."/>
            <person name="Cai X."/>
            <person name="Wang Q."/>
            <person name="Wang P."/>
            <person name="Zhang Y."/>
            <person name="Cai C."/>
            <person name="Xu Y."/>
            <person name="Wang K."/>
            <person name="Zhou Z."/>
            <person name="Wang C."/>
            <person name="Geng S."/>
            <person name="Li B."/>
            <person name="Dong Q."/>
            <person name="Hou Y."/>
            <person name="Wang H."/>
            <person name="Ai P."/>
            <person name="Liu Z."/>
            <person name="Yi F."/>
            <person name="Sun M."/>
            <person name="An G."/>
            <person name="Cheng J."/>
            <person name="Zhang Y."/>
            <person name="Shi Q."/>
            <person name="Xie Y."/>
            <person name="Shi X."/>
            <person name="Chang Y."/>
            <person name="Huang F."/>
            <person name="Chen Y."/>
            <person name="Hong S."/>
            <person name="Mi L."/>
            <person name="Sun Q."/>
            <person name="Zhang L."/>
            <person name="Zhou B."/>
            <person name="Peng R."/>
            <person name="Zhang X."/>
            <person name="Liu F."/>
        </authorList>
    </citation>
    <scope>NUCLEOTIDE SEQUENCE [LARGE SCALE GENOMIC DNA]</scope>
    <source>
        <strain evidence="2">cv. PA1801</strain>
    </source>
</reference>
<gene>
    <name evidence="1" type="ORF">EPI10_022787</name>
</gene>
<dbReference type="AlphaFoldDB" id="A0A5B6VTI6"/>
<dbReference type="OrthoDB" id="30881at2759"/>
<name>A0A5B6VTI6_9ROSI</name>
<proteinExistence type="predicted"/>